<comment type="caution">
    <text evidence="2">The sequence shown here is derived from an EMBL/GenBank/DDBJ whole genome shotgun (WGS) entry which is preliminary data.</text>
</comment>
<keyword evidence="3" id="KW-1185">Reference proteome</keyword>
<dbReference type="Gene3D" id="1.10.10.10">
    <property type="entry name" value="Winged helix-like DNA-binding domain superfamily/Winged helix DNA-binding domain"/>
    <property type="match status" value="1"/>
</dbReference>
<protein>
    <submittedName>
        <fullName evidence="2">MarR family transcriptional regulator</fullName>
    </submittedName>
</protein>
<dbReference type="InterPro" id="IPR000835">
    <property type="entry name" value="HTH_MarR-typ"/>
</dbReference>
<dbReference type="AlphaFoldDB" id="A0A255GCH7"/>
<dbReference type="PANTHER" id="PTHR33164:SF99">
    <property type="entry name" value="MARR FAMILY REGULATORY PROTEIN"/>
    <property type="match status" value="1"/>
</dbReference>
<dbReference type="GO" id="GO:0003700">
    <property type="term" value="F:DNA-binding transcription factor activity"/>
    <property type="evidence" value="ECO:0007669"/>
    <property type="project" value="InterPro"/>
</dbReference>
<dbReference type="PROSITE" id="PS50995">
    <property type="entry name" value="HTH_MARR_2"/>
    <property type="match status" value="1"/>
</dbReference>
<name>A0A255GCH7_9ACTN</name>
<sequence>MAAPSGPVSPATEAERAMFDFVDAYDRAYEIAAAQHGMSVAHACVLGRIAKPRGMGELADELGCDASNITQVVTRLEARGLAERHANPNDRRSRQVNRTTAGDNLNAAFEKSFEFARTATSNLSDGEQNQLAELLRKALGQPTS</sequence>
<dbReference type="PRINTS" id="PR00598">
    <property type="entry name" value="HTHMARR"/>
</dbReference>
<dbReference type="InterPro" id="IPR039422">
    <property type="entry name" value="MarR/SlyA-like"/>
</dbReference>
<dbReference type="Pfam" id="PF12802">
    <property type="entry name" value="MarR_2"/>
    <property type="match status" value="1"/>
</dbReference>
<dbReference type="GO" id="GO:0006950">
    <property type="term" value="P:response to stress"/>
    <property type="evidence" value="ECO:0007669"/>
    <property type="project" value="TreeGrafter"/>
</dbReference>
<feature type="region of interest" description="Disordered" evidence="1">
    <location>
        <begin position="80"/>
        <end position="101"/>
    </location>
</feature>
<dbReference type="PANTHER" id="PTHR33164">
    <property type="entry name" value="TRANSCRIPTIONAL REGULATOR, MARR FAMILY"/>
    <property type="match status" value="1"/>
</dbReference>
<evidence type="ECO:0000313" key="3">
    <source>
        <dbReference type="Proteomes" id="UP000215896"/>
    </source>
</evidence>
<gene>
    <name evidence="2" type="ORF">CGZ94_16565</name>
</gene>
<dbReference type="InterPro" id="IPR036388">
    <property type="entry name" value="WH-like_DNA-bd_sf"/>
</dbReference>
<dbReference type="OrthoDB" id="8966183at2"/>
<feature type="compositionally biased region" description="Basic and acidic residues" evidence="1">
    <location>
        <begin position="80"/>
        <end position="93"/>
    </location>
</feature>
<accession>A0A255GCH7</accession>
<organism evidence="2 3">
    <name type="scientific">Enemella evansiae</name>
    <dbReference type="NCBI Taxonomy" id="2016499"/>
    <lineage>
        <taxon>Bacteria</taxon>
        <taxon>Bacillati</taxon>
        <taxon>Actinomycetota</taxon>
        <taxon>Actinomycetes</taxon>
        <taxon>Propionibacteriales</taxon>
        <taxon>Propionibacteriaceae</taxon>
        <taxon>Enemella</taxon>
    </lineage>
</organism>
<dbReference type="Proteomes" id="UP000215896">
    <property type="component" value="Unassembled WGS sequence"/>
</dbReference>
<dbReference type="SMART" id="SM00347">
    <property type="entry name" value="HTH_MARR"/>
    <property type="match status" value="1"/>
</dbReference>
<reference evidence="2 3" key="1">
    <citation type="submission" date="2017-07" db="EMBL/GenBank/DDBJ databases">
        <title>Draft whole genome sequences of clinical Proprionibacteriaceae strains.</title>
        <authorList>
            <person name="Bernier A.-M."/>
            <person name="Bernard K."/>
            <person name="Domingo M.-C."/>
        </authorList>
    </citation>
    <scope>NUCLEOTIDE SEQUENCE [LARGE SCALE GENOMIC DNA]</scope>
    <source>
        <strain evidence="2 3">NML 030167</strain>
    </source>
</reference>
<evidence type="ECO:0000256" key="1">
    <source>
        <dbReference type="SAM" id="MobiDB-lite"/>
    </source>
</evidence>
<dbReference type="RefSeq" id="WP_094358475.1">
    <property type="nucleotide sequence ID" value="NZ_NMVK01000016.1"/>
</dbReference>
<dbReference type="InterPro" id="IPR036390">
    <property type="entry name" value="WH_DNA-bd_sf"/>
</dbReference>
<evidence type="ECO:0000313" key="2">
    <source>
        <dbReference type="EMBL" id="OYO10614.1"/>
    </source>
</evidence>
<proteinExistence type="predicted"/>
<dbReference type="SUPFAM" id="SSF46785">
    <property type="entry name" value="Winged helix' DNA-binding domain"/>
    <property type="match status" value="1"/>
</dbReference>
<accession>A0A4R6LW80</accession>
<dbReference type="EMBL" id="NMVO01000016">
    <property type="protein sequence ID" value="OYO10614.1"/>
    <property type="molecule type" value="Genomic_DNA"/>
</dbReference>